<comment type="caution">
    <text evidence="1">The sequence shown here is derived from an EMBL/GenBank/DDBJ whole genome shotgun (WGS) entry which is preliminary data.</text>
</comment>
<dbReference type="EMBL" id="JACHJU010000006">
    <property type="protein sequence ID" value="MBB4943975.1"/>
    <property type="molecule type" value="Genomic_DNA"/>
</dbReference>
<reference evidence="1 2" key="1">
    <citation type="submission" date="2020-08" db="EMBL/GenBank/DDBJ databases">
        <title>Sequencing the genomes of 1000 actinobacteria strains.</title>
        <authorList>
            <person name="Klenk H.-P."/>
        </authorList>
    </citation>
    <scope>NUCLEOTIDE SEQUENCE [LARGE SCALE GENOMIC DNA]</scope>
    <source>
        <strain evidence="1 2">DSM 43023</strain>
    </source>
</reference>
<protein>
    <submittedName>
        <fullName evidence="1">Uncharacterized protein</fullName>
    </submittedName>
</protein>
<keyword evidence="2" id="KW-1185">Reference proteome</keyword>
<evidence type="ECO:0000313" key="2">
    <source>
        <dbReference type="Proteomes" id="UP000534286"/>
    </source>
</evidence>
<proteinExistence type="predicted"/>
<name>A0A7W7S4Z3_9ACTN</name>
<evidence type="ECO:0000313" key="1">
    <source>
        <dbReference type="EMBL" id="MBB4943975.1"/>
    </source>
</evidence>
<accession>A0A7W7S4Z3</accession>
<dbReference type="Proteomes" id="UP000534286">
    <property type="component" value="Unassembled WGS sequence"/>
</dbReference>
<organism evidence="1 2">
    <name type="scientific">Streptosporangium album</name>
    <dbReference type="NCBI Taxonomy" id="47479"/>
    <lineage>
        <taxon>Bacteria</taxon>
        <taxon>Bacillati</taxon>
        <taxon>Actinomycetota</taxon>
        <taxon>Actinomycetes</taxon>
        <taxon>Streptosporangiales</taxon>
        <taxon>Streptosporangiaceae</taxon>
        <taxon>Streptosporangium</taxon>
    </lineage>
</organism>
<sequence>MGTTTVTMISICGSRPLAERTSTLPVRTVPRNAPSAPTGAAWTAANASSRPSPQMLLSAAVPPQCVSSTSIAVRSSSCRVEAMSPCRAGEADHISATVAATCGLAMDVPEKTSYPPGMDERTLTPGAARFGLISPFSPEPRVEKLAMALLTSNAPAL</sequence>
<dbReference type="AlphaFoldDB" id="A0A7W7S4Z3"/>
<gene>
    <name evidence="1" type="ORF">FHR32_008376</name>
</gene>